<evidence type="ECO:0000313" key="3">
    <source>
        <dbReference type="Proteomes" id="UP000186666"/>
    </source>
</evidence>
<protein>
    <submittedName>
        <fullName evidence="2">Uncharacterized protein</fullName>
    </submittedName>
</protein>
<name>A0ABY1KDU5_9BACL</name>
<organism evidence="2 3">
    <name type="scientific">Paenibacillus macquariensis</name>
    <dbReference type="NCBI Taxonomy" id="948756"/>
    <lineage>
        <taxon>Bacteria</taxon>
        <taxon>Bacillati</taxon>
        <taxon>Bacillota</taxon>
        <taxon>Bacilli</taxon>
        <taxon>Bacillales</taxon>
        <taxon>Paenibacillaceae</taxon>
        <taxon>Paenibacillus</taxon>
    </lineage>
</organism>
<keyword evidence="3" id="KW-1185">Reference proteome</keyword>
<keyword evidence="1" id="KW-0812">Transmembrane</keyword>
<sequence>MVYLMLFLTPIVSIIFFVNCVAIAKKIKNGDEDTANNTGWGAVMFGYIIFMIILSGLLTQ</sequence>
<dbReference type="RefSeq" id="WP_068592677.1">
    <property type="nucleotide sequence ID" value="NZ_FTNK01000031.1"/>
</dbReference>
<evidence type="ECO:0000256" key="1">
    <source>
        <dbReference type="SAM" id="Phobius"/>
    </source>
</evidence>
<proteinExistence type="predicted"/>
<keyword evidence="1" id="KW-1133">Transmembrane helix</keyword>
<feature type="transmembrane region" description="Helical" evidence="1">
    <location>
        <begin position="40"/>
        <end position="59"/>
    </location>
</feature>
<keyword evidence="1" id="KW-0472">Membrane</keyword>
<accession>A0ABY1KDU5</accession>
<dbReference type="Proteomes" id="UP000186666">
    <property type="component" value="Unassembled WGS sequence"/>
</dbReference>
<reference evidence="2 3" key="1">
    <citation type="submission" date="2017-01" db="EMBL/GenBank/DDBJ databases">
        <authorList>
            <person name="Varghese N."/>
            <person name="Submissions S."/>
        </authorList>
    </citation>
    <scope>NUCLEOTIDE SEQUENCE [LARGE SCALE GENOMIC DNA]</scope>
    <source>
        <strain evidence="2 3">ATCC 23464</strain>
    </source>
</reference>
<dbReference type="EMBL" id="FTNK01000031">
    <property type="protein sequence ID" value="SIR67704.1"/>
    <property type="molecule type" value="Genomic_DNA"/>
</dbReference>
<evidence type="ECO:0000313" key="2">
    <source>
        <dbReference type="EMBL" id="SIR67704.1"/>
    </source>
</evidence>
<gene>
    <name evidence="2" type="ORF">SAMN05421578_13126</name>
</gene>
<comment type="caution">
    <text evidence="2">The sequence shown here is derived from an EMBL/GenBank/DDBJ whole genome shotgun (WGS) entry which is preliminary data.</text>
</comment>